<evidence type="ECO:0000313" key="1">
    <source>
        <dbReference type="EMBL" id="WMW04808.1"/>
    </source>
</evidence>
<keyword evidence="1" id="KW-0808">Transferase</keyword>
<reference evidence="1 2" key="1">
    <citation type="submission" date="2023-08" db="EMBL/GenBank/DDBJ databases">
        <title>Complete Genome Sequence of Pseudomonas entomophila TVIN A01.</title>
        <authorList>
            <person name="Shelke T."/>
            <person name="Mahar N.S."/>
            <person name="Gupta I."/>
            <person name="Gupta V."/>
        </authorList>
    </citation>
    <scope>NUCLEOTIDE SEQUENCE [LARGE SCALE GENOMIC DNA]</scope>
    <source>
        <strain evidence="1 2">TVIN-A01</strain>
    </source>
</reference>
<dbReference type="SUPFAM" id="SSF56112">
    <property type="entry name" value="Protein kinase-like (PK-like)"/>
    <property type="match status" value="1"/>
</dbReference>
<dbReference type="Proteomes" id="UP001183127">
    <property type="component" value="Chromosome"/>
</dbReference>
<proteinExistence type="predicted"/>
<evidence type="ECO:0000313" key="2">
    <source>
        <dbReference type="Proteomes" id="UP001183127"/>
    </source>
</evidence>
<protein>
    <submittedName>
        <fullName evidence="1">Lipopolysaccharide kinase InaA family protein</fullName>
    </submittedName>
</protein>
<sequence>MTRFSWPHSNDYPITLKHQRTTLHLQKELPTLTRQALKRLIDLTPDVKRVSAPLECASSRLFTKRERLDSFKKKWRVQHGMRKRNGMFDWTLEELVNTCEANRRGARVPGLVGFGYSRSKVGLIEDVFLISHRLDGYLDGYNWILARPQAVDQLLDATFELLHALHAQGITHMDLWAANVMLPEQVGEPAMAIDLENSFSVPTAFFSETLAFQFGFFYYRHIYRFITEIDYDAKVKQAVERYFPQIREADFQRVYEIAKHQDIGRLKRRDIFLEGKIESLW</sequence>
<dbReference type="EMBL" id="CP132921">
    <property type="protein sequence ID" value="WMW04808.1"/>
    <property type="molecule type" value="Genomic_DNA"/>
</dbReference>
<accession>A0ABY9QL89</accession>
<dbReference type="InterPro" id="IPR011009">
    <property type="entry name" value="Kinase-like_dom_sf"/>
</dbReference>
<dbReference type="Pfam" id="PF06293">
    <property type="entry name" value="Kdo"/>
    <property type="match status" value="1"/>
</dbReference>
<organism evidence="1 2">
    <name type="scientific">Pseudomonas entomophila</name>
    <dbReference type="NCBI Taxonomy" id="312306"/>
    <lineage>
        <taxon>Bacteria</taxon>
        <taxon>Pseudomonadati</taxon>
        <taxon>Pseudomonadota</taxon>
        <taxon>Gammaproteobacteria</taxon>
        <taxon>Pseudomonadales</taxon>
        <taxon>Pseudomonadaceae</taxon>
        <taxon>Pseudomonas</taxon>
    </lineage>
</organism>
<dbReference type="RefSeq" id="WP_011532795.1">
    <property type="nucleotide sequence ID" value="NZ_CP132921.1"/>
</dbReference>
<keyword evidence="1" id="KW-0418">Kinase</keyword>
<gene>
    <name evidence="1" type="ORF">RAH46_21145</name>
</gene>
<name>A0ABY9QL89_9PSED</name>
<dbReference type="GeneID" id="32804762"/>
<dbReference type="GO" id="GO:0016301">
    <property type="term" value="F:kinase activity"/>
    <property type="evidence" value="ECO:0007669"/>
    <property type="project" value="UniProtKB-KW"/>
</dbReference>
<keyword evidence="2" id="KW-1185">Reference proteome</keyword>